<feature type="region of interest" description="Disordered" evidence="1">
    <location>
        <begin position="50"/>
        <end position="97"/>
    </location>
</feature>
<dbReference type="AlphaFoldDB" id="A0AAV7RWI9"/>
<evidence type="ECO:0000313" key="2">
    <source>
        <dbReference type="EMBL" id="KAJ1156871.1"/>
    </source>
</evidence>
<sequence>MASWFLVGCGEVSVIGQTRTHPQHWRTPTCRVVPTRHFRVPMFPWERSRTEDSVAWLQGKHKRPSGPRRSKRGVAAISGKEKEREERCRKPEPKQSN</sequence>
<dbReference type="EMBL" id="JANPWB010000009">
    <property type="protein sequence ID" value="KAJ1156871.1"/>
    <property type="molecule type" value="Genomic_DNA"/>
</dbReference>
<evidence type="ECO:0000256" key="1">
    <source>
        <dbReference type="SAM" id="MobiDB-lite"/>
    </source>
</evidence>
<proteinExistence type="predicted"/>
<protein>
    <submittedName>
        <fullName evidence="2">Uncharacterized protein</fullName>
    </submittedName>
</protein>
<reference evidence="2" key="1">
    <citation type="journal article" date="2022" name="bioRxiv">
        <title>Sequencing and chromosome-scale assembly of the giantPleurodeles waltlgenome.</title>
        <authorList>
            <person name="Brown T."/>
            <person name="Elewa A."/>
            <person name="Iarovenko S."/>
            <person name="Subramanian E."/>
            <person name="Araus A.J."/>
            <person name="Petzold A."/>
            <person name="Susuki M."/>
            <person name="Suzuki K.-i.T."/>
            <person name="Hayashi T."/>
            <person name="Toyoda A."/>
            <person name="Oliveira C."/>
            <person name="Osipova E."/>
            <person name="Leigh N.D."/>
            <person name="Simon A."/>
            <person name="Yun M.H."/>
        </authorList>
    </citation>
    <scope>NUCLEOTIDE SEQUENCE</scope>
    <source>
        <strain evidence="2">20211129_DDA</strain>
        <tissue evidence="2">Liver</tissue>
    </source>
</reference>
<feature type="compositionally biased region" description="Basic residues" evidence="1">
    <location>
        <begin position="59"/>
        <end position="72"/>
    </location>
</feature>
<name>A0AAV7RWI9_PLEWA</name>
<accession>A0AAV7RWI9</accession>
<dbReference type="Proteomes" id="UP001066276">
    <property type="component" value="Chromosome 5"/>
</dbReference>
<gene>
    <name evidence="2" type="ORF">NDU88_009588</name>
</gene>
<evidence type="ECO:0000313" key="3">
    <source>
        <dbReference type="Proteomes" id="UP001066276"/>
    </source>
</evidence>
<organism evidence="2 3">
    <name type="scientific">Pleurodeles waltl</name>
    <name type="common">Iberian ribbed newt</name>
    <dbReference type="NCBI Taxonomy" id="8319"/>
    <lineage>
        <taxon>Eukaryota</taxon>
        <taxon>Metazoa</taxon>
        <taxon>Chordata</taxon>
        <taxon>Craniata</taxon>
        <taxon>Vertebrata</taxon>
        <taxon>Euteleostomi</taxon>
        <taxon>Amphibia</taxon>
        <taxon>Batrachia</taxon>
        <taxon>Caudata</taxon>
        <taxon>Salamandroidea</taxon>
        <taxon>Salamandridae</taxon>
        <taxon>Pleurodelinae</taxon>
        <taxon>Pleurodeles</taxon>
    </lineage>
</organism>
<comment type="caution">
    <text evidence="2">The sequence shown here is derived from an EMBL/GenBank/DDBJ whole genome shotgun (WGS) entry which is preliminary data.</text>
</comment>
<feature type="compositionally biased region" description="Basic and acidic residues" evidence="1">
    <location>
        <begin position="79"/>
        <end position="97"/>
    </location>
</feature>
<keyword evidence="3" id="KW-1185">Reference proteome</keyword>